<gene>
    <name evidence="3" type="ORF">Tco_0706387</name>
</gene>
<reference evidence="3" key="2">
    <citation type="submission" date="2022-01" db="EMBL/GenBank/DDBJ databases">
        <authorList>
            <person name="Yamashiro T."/>
            <person name="Shiraishi A."/>
            <person name="Satake H."/>
            <person name="Nakayama K."/>
        </authorList>
    </citation>
    <scope>NUCLEOTIDE SEQUENCE</scope>
</reference>
<keyword evidence="4" id="KW-1185">Reference proteome</keyword>
<feature type="region of interest" description="Disordered" evidence="1">
    <location>
        <begin position="260"/>
        <end position="319"/>
    </location>
</feature>
<dbReference type="PROSITE" id="PS50011">
    <property type="entry name" value="PROTEIN_KINASE_DOM"/>
    <property type="match status" value="1"/>
</dbReference>
<dbReference type="PANTHER" id="PTHR27003">
    <property type="entry name" value="OS07G0166700 PROTEIN"/>
    <property type="match status" value="1"/>
</dbReference>
<protein>
    <submittedName>
        <fullName evidence="3">Kinase-like domain-containing protein</fullName>
    </submittedName>
</protein>
<dbReference type="Proteomes" id="UP001151760">
    <property type="component" value="Unassembled WGS sequence"/>
</dbReference>
<dbReference type="InterPro" id="IPR001245">
    <property type="entry name" value="Ser-Thr/Tyr_kinase_cat_dom"/>
</dbReference>
<dbReference type="SUPFAM" id="SSF56112">
    <property type="entry name" value="Protein kinase-like (PK-like)"/>
    <property type="match status" value="1"/>
</dbReference>
<dbReference type="Gene3D" id="3.30.200.20">
    <property type="entry name" value="Phosphorylase Kinase, domain 1"/>
    <property type="match status" value="1"/>
</dbReference>
<evidence type="ECO:0000313" key="4">
    <source>
        <dbReference type="Proteomes" id="UP001151760"/>
    </source>
</evidence>
<evidence type="ECO:0000313" key="3">
    <source>
        <dbReference type="EMBL" id="GJS73546.1"/>
    </source>
</evidence>
<proteinExistence type="predicted"/>
<name>A0ABQ4Y8W2_9ASTR</name>
<feature type="domain" description="Protein kinase" evidence="2">
    <location>
        <begin position="24"/>
        <end position="319"/>
    </location>
</feature>
<comment type="caution">
    <text evidence="3">The sequence shown here is derived from an EMBL/GenBank/DDBJ whole genome shotgun (WGS) entry which is preliminary data.</text>
</comment>
<dbReference type="EMBL" id="BQNB010010163">
    <property type="protein sequence ID" value="GJS73546.1"/>
    <property type="molecule type" value="Genomic_DNA"/>
</dbReference>
<evidence type="ECO:0000259" key="2">
    <source>
        <dbReference type="PROSITE" id="PS50011"/>
    </source>
</evidence>
<evidence type="ECO:0000256" key="1">
    <source>
        <dbReference type="SAM" id="MobiDB-lite"/>
    </source>
</evidence>
<accession>A0ABQ4Y8W2</accession>
<dbReference type="InterPro" id="IPR045272">
    <property type="entry name" value="ANXUR1/2-like"/>
</dbReference>
<dbReference type="InterPro" id="IPR011009">
    <property type="entry name" value="Kinase-like_dom_sf"/>
</dbReference>
<dbReference type="PANTHER" id="PTHR27003:SF383">
    <property type="entry name" value="TYROSINE-PROTEIN KINASE, NON-RECEPTOR JAK_TYK2-RELATED"/>
    <property type="match status" value="1"/>
</dbReference>
<organism evidence="3 4">
    <name type="scientific">Tanacetum coccineum</name>
    <dbReference type="NCBI Taxonomy" id="301880"/>
    <lineage>
        <taxon>Eukaryota</taxon>
        <taxon>Viridiplantae</taxon>
        <taxon>Streptophyta</taxon>
        <taxon>Embryophyta</taxon>
        <taxon>Tracheophyta</taxon>
        <taxon>Spermatophyta</taxon>
        <taxon>Magnoliopsida</taxon>
        <taxon>eudicotyledons</taxon>
        <taxon>Gunneridae</taxon>
        <taxon>Pentapetalae</taxon>
        <taxon>asterids</taxon>
        <taxon>campanulids</taxon>
        <taxon>Asterales</taxon>
        <taxon>Asteraceae</taxon>
        <taxon>Asteroideae</taxon>
        <taxon>Anthemideae</taxon>
        <taxon>Anthemidinae</taxon>
        <taxon>Tanacetum</taxon>
    </lineage>
</organism>
<sequence length="319" mass="36530">MPSPKELAHLHIPLKQILKATNNFSDENLIREGGFGEVYKGTIFLYGRQINIVARRLHHRYGQGKIEFWKEIMMLVSLKHKNLVSIVGFCDEEDEKIIINKIEAHESLDKYLSDPDLTWIQRLEICVGVARALSYIHYDAKRDFSVIHRNIKSSKILLDKDWKPKLSGFELSMRNTRARRNRLLLTQLSGTLGYVDPVYENTKSVTPKSDVYSFGVVLFEVLCGRRAFIPGEHEWCPPQEAKPDSKVVNQDEMVVASLNKQMDNPSSSLTNTSPEMYPKSFIYSPPAQKQQPPSSFNNNENHAMQPFVAPPNRTVITRS</sequence>
<feature type="compositionally biased region" description="Polar residues" evidence="1">
    <location>
        <begin position="260"/>
        <end position="274"/>
    </location>
</feature>
<reference evidence="3" key="1">
    <citation type="journal article" date="2022" name="Int. J. Mol. Sci.">
        <title>Draft Genome of Tanacetum Coccineum: Genomic Comparison of Closely Related Tanacetum-Family Plants.</title>
        <authorList>
            <person name="Yamashiro T."/>
            <person name="Shiraishi A."/>
            <person name="Nakayama K."/>
            <person name="Satake H."/>
        </authorList>
    </citation>
    <scope>NUCLEOTIDE SEQUENCE</scope>
</reference>
<feature type="compositionally biased region" description="Low complexity" evidence="1">
    <location>
        <begin position="284"/>
        <end position="295"/>
    </location>
</feature>
<dbReference type="Pfam" id="PF07714">
    <property type="entry name" value="PK_Tyr_Ser-Thr"/>
    <property type="match status" value="1"/>
</dbReference>
<dbReference type="InterPro" id="IPR000719">
    <property type="entry name" value="Prot_kinase_dom"/>
</dbReference>
<dbReference type="Gene3D" id="1.10.510.10">
    <property type="entry name" value="Transferase(Phosphotransferase) domain 1"/>
    <property type="match status" value="1"/>
</dbReference>